<feature type="domain" description="C-type lectin" evidence="3">
    <location>
        <begin position="148"/>
        <end position="279"/>
    </location>
</feature>
<dbReference type="SMART" id="SM00034">
    <property type="entry name" value="CLECT"/>
    <property type="match status" value="2"/>
</dbReference>
<organism evidence="4 5">
    <name type="scientific">Plakobranchus ocellatus</name>
    <dbReference type="NCBI Taxonomy" id="259542"/>
    <lineage>
        <taxon>Eukaryota</taxon>
        <taxon>Metazoa</taxon>
        <taxon>Spiralia</taxon>
        <taxon>Lophotrochozoa</taxon>
        <taxon>Mollusca</taxon>
        <taxon>Gastropoda</taxon>
        <taxon>Heterobranchia</taxon>
        <taxon>Euthyneura</taxon>
        <taxon>Panpulmonata</taxon>
        <taxon>Sacoglossa</taxon>
        <taxon>Placobranchoidea</taxon>
        <taxon>Plakobranchidae</taxon>
        <taxon>Plakobranchus</taxon>
    </lineage>
</organism>
<dbReference type="EMBL" id="BLXT01000722">
    <property type="protein sequence ID" value="GFN79737.1"/>
    <property type="molecule type" value="Genomic_DNA"/>
</dbReference>
<dbReference type="Gene3D" id="3.10.100.10">
    <property type="entry name" value="Mannose-Binding Protein A, subunit A"/>
    <property type="match status" value="2"/>
</dbReference>
<protein>
    <submittedName>
        <fullName evidence="4">Macrophage mannose receptor 1</fullName>
    </submittedName>
</protein>
<dbReference type="CDD" id="cd00037">
    <property type="entry name" value="CLECT"/>
    <property type="match status" value="2"/>
</dbReference>
<keyword evidence="5" id="KW-1185">Reference proteome</keyword>
<dbReference type="SUPFAM" id="SSF56436">
    <property type="entry name" value="C-type lectin-like"/>
    <property type="match status" value="2"/>
</dbReference>
<dbReference type="PROSITE" id="PS00615">
    <property type="entry name" value="C_TYPE_LECTIN_1"/>
    <property type="match status" value="1"/>
</dbReference>
<sequence length="288" mass="32575">MVHFIAYVMATAFVTVTASQLECPDGFSLYKNYCYYLGDAGYDFNEAEDECDEKHSELVTISSSKEKTFIKKLLKDDDATGAWIRADESGRDALTKAKFVKKVVDKTSDRKCDALSSALAWKREEKDCDIKDGMKFVCKTRTLAQTCTSRTCFALFPERDYHSGAQTQCESLGGSLASIRSEEESKAVKAYLDKVSGNTQLFALHDVWTAGSDEDTETEWYWHTDGEKVKIPDDLTDWKTDEPNNVDTRGRSENCMVMVSPDWKWNDVNCREWKVSLCEIPNVNPITG</sequence>
<dbReference type="InterPro" id="IPR050111">
    <property type="entry name" value="C-type_lectin/snaclec_domain"/>
</dbReference>
<accession>A0AAV3YBC6</accession>
<dbReference type="InterPro" id="IPR018378">
    <property type="entry name" value="C-type_lectin_CS"/>
</dbReference>
<evidence type="ECO:0000256" key="2">
    <source>
        <dbReference type="SAM" id="SignalP"/>
    </source>
</evidence>
<comment type="caution">
    <text evidence="4">The sequence shown here is derived from an EMBL/GenBank/DDBJ whole genome shotgun (WGS) entry which is preliminary data.</text>
</comment>
<dbReference type="PROSITE" id="PS50041">
    <property type="entry name" value="C_TYPE_LECTIN_2"/>
    <property type="match status" value="2"/>
</dbReference>
<evidence type="ECO:0000256" key="1">
    <source>
        <dbReference type="ARBA" id="ARBA00023157"/>
    </source>
</evidence>
<dbReference type="Proteomes" id="UP000735302">
    <property type="component" value="Unassembled WGS sequence"/>
</dbReference>
<gene>
    <name evidence="4" type="ORF">PoB_000624300</name>
</gene>
<feature type="chain" id="PRO_5043741430" evidence="2">
    <location>
        <begin position="19"/>
        <end position="288"/>
    </location>
</feature>
<dbReference type="InterPro" id="IPR001304">
    <property type="entry name" value="C-type_lectin-like"/>
</dbReference>
<name>A0AAV3YBC6_9GAST</name>
<reference evidence="4 5" key="1">
    <citation type="journal article" date="2021" name="Elife">
        <title>Chloroplast acquisition without the gene transfer in kleptoplastic sea slugs, Plakobranchus ocellatus.</title>
        <authorList>
            <person name="Maeda T."/>
            <person name="Takahashi S."/>
            <person name="Yoshida T."/>
            <person name="Shimamura S."/>
            <person name="Takaki Y."/>
            <person name="Nagai Y."/>
            <person name="Toyoda A."/>
            <person name="Suzuki Y."/>
            <person name="Arimoto A."/>
            <person name="Ishii H."/>
            <person name="Satoh N."/>
            <person name="Nishiyama T."/>
            <person name="Hasebe M."/>
            <person name="Maruyama T."/>
            <person name="Minagawa J."/>
            <person name="Obokata J."/>
            <person name="Shigenobu S."/>
        </authorList>
    </citation>
    <scope>NUCLEOTIDE SEQUENCE [LARGE SCALE GENOMIC DNA]</scope>
</reference>
<dbReference type="InterPro" id="IPR016187">
    <property type="entry name" value="CTDL_fold"/>
</dbReference>
<dbReference type="Pfam" id="PF00059">
    <property type="entry name" value="Lectin_C"/>
    <property type="match status" value="2"/>
</dbReference>
<dbReference type="InterPro" id="IPR016186">
    <property type="entry name" value="C-type_lectin-like/link_sf"/>
</dbReference>
<feature type="signal peptide" evidence="2">
    <location>
        <begin position="1"/>
        <end position="18"/>
    </location>
</feature>
<feature type="domain" description="C-type lectin" evidence="3">
    <location>
        <begin position="30"/>
        <end position="84"/>
    </location>
</feature>
<dbReference type="PANTHER" id="PTHR22803">
    <property type="entry name" value="MANNOSE, PHOSPHOLIPASE, LECTIN RECEPTOR RELATED"/>
    <property type="match status" value="1"/>
</dbReference>
<proteinExistence type="predicted"/>
<evidence type="ECO:0000259" key="3">
    <source>
        <dbReference type="PROSITE" id="PS50041"/>
    </source>
</evidence>
<evidence type="ECO:0000313" key="5">
    <source>
        <dbReference type="Proteomes" id="UP000735302"/>
    </source>
</evidence>
<dbReference type="AlphaFoldDB" id="A0AAV3YBC6"/>
<keyword evidence="2" id="KW-0732">Signal</keyword>
<keyword evidence="4" id="KW-0675">Receptor</keyword>
<keyword evidence="1" id="KW-1015">Disulfide bond</keyword>
<evidence type="ECO:0000313" key="4">
    <source>
        <dbReference type="EMBL" id="GFN79737.1"/>
    </source>
</evidence>